<dbReference type="Proteomes" id="UP001500542">
    <property type="component" value="Unassembled WGS sequence"/>
</dbReference>
<sequence>MPAWAAVPTAPTDVQVGWSDAAAGLVRTSWTDTGEANKLRIEYKDGTPTADWATRKASLPNEVIGGQPLFNKIARIRVVSVDTAGAESTAAVSPWFDTNLLGQPTVTAATALPGGALRLAWKRTAVTDSTPNDPLDLAPGPETVNLKVGMPHYDMPEAVFPQPAGASTGVVPARALPYPAFVQLRNEWGTVWSRYVMASDMKLFLRKVPAYGQYGRPLVIEGQAGQDSCLDRDYCRLWQGAGVPVTMQARPSKTKPWQYAGHYTAYADTIYDNVGFETAGVAVGGREYRFYVPAWTYRYKDEWDVSAAVSTTARYIPTQSYFRVVGFNTFTAKVGQAVKATVDVQPAGTVKADLQWSDGKTWRHGAYIPLTKGKGTLTLKASGRGTTRSWRVVVPKMSMNGLPIVATASRTFKLTVR</sequence>
<reference evidence="1 2" key="1">
    <citation type="journal article" date="2019" name="Int. J. Syst. Evol. Microbiol.">
        <title>The Global Catalogue of Microorganisms (GCM) 10K type strain sequencing project: providing services to taxonomists for standard genome sequencing and annotation.</title>
        <authorList>
            <consortium name="The Broad Institute Genomics Platform"/>
            <consortium name="The Broad Institute Genome Sequencing Center for Infectious Disease"/>
            <person name="Wu L."/>
            <person name="Ma J."/>
        </authorList>
    </citation>
    <scope>NUCLEOTIDE SEQUENCE [LARGE SCALE GENOMIC DNA]</scope>
    <source>
        <strain evidence="1 2">JCM 10977</strain>
    </source>
</reference>
<comment type="caution">
    <text evidence="1">The sequence shown here is derived from an EMBL/GenBank/DDBJ whole genome shotgun (WGS) entry which is preliminary data.</text>
</comment>
<organism evidence="1 2">
    <name type="scientific">Kribbella koreensis</name>
    <dbReference type="NCBI Taxonomy" id="57909"/>
    <lineage>
        <taxon>Bacteria</taxon>
        <taxon>Bacillati</taxon>
        <taxon>Actinomycetota</taxon>
        <taxon>Actinomycetes</taxon>
        <taxon>Propionibacteriales</taxon>
        <taxon>Kribbellaceae</taxon>
        <taxon>Kribbella</taxon>
    </lineage>
</organism>
<name>A0ABN1QER3_9ACTN</name>
<dbReference type="EMBL" id="BAAAHK010000007">
    <property type="protein sequence ID" value="GAA0941352.1"/>
    <property type="molecule type" value="Genomic_DNA"/>
</dbReference>
<keyword evidence="2" id="KW-1185">Reference proteome</keyword>
<protein>
    <submittedName>
        <fullName evidence="1">Uncharacterized protein</fullName>
    </submittedName>
</protein>
<accession>A0ABN1QER3</accession>
<gene>
    <name evidence="1" type="ORF">GCM10009554_32900</name>
</gene>
<evidence type="ECO:0000313" key="2">
    <source>
        <dbReference type="Proteomes" id="UP001500542"/>
    </source>
</evidence>
<proteinExistence type="predicted"/>
<evidence type="ECO:0000313" key="1">
    <source>
        <dbReference type="EMBL" id="GAA0941352.1"/>
    </source>
</evidence>